<dbReference type="Proteomes" id="UP000192907">
    <property type="component" value="Unassembled WGS sequence"/>
</dbReference>
<accession>A0A1Y6BG41</accession>
<evidence type="ECO:0000313" key="2">
    <source>
        <dbReference type="Proteomes" id="UP000192907"/>
    </source>
</evidence>
<dbReference type="STRING" id="1513793.SAMN06296036_104269"/>
<sequence length="65" mass="8087">MFRIILADDTAFNKTFKSFQDAEFYRSYQIKDLFTRKLIFEDRKDYYNFRLKDWMLSRIEGESSH</sequence>
<dbReference type="RefSeq" id="WP_132316530.1">
    <property type="nucleotide sequence ID" value="NZ_FWZT01000004.1"/>
</dbReference>
<evidence type="ECO:0000313" key="1">
    <source>
        <dbReference type="EMBL" id="SMF08115.1"/>
    </source>
</evidence>
<keyword evidence="2" id="KW-1185">Reference proteome</keyword>
<reference evidence="2" key="1">
    <citation type="submission" date="2017-04" db="EMBL/GenBank/DDBJ databases">
        <authorList>
            <person name="Varghese N."/>
            <person name="Submissions S."/>
        </authorList>
    </citation>
    <scope>NUCLEOTIDE SEQUENCE [LARGE SCALE GENOMIC DNA]</scope>
    <source>
        <strain evidence="2">RKEM611</strain>
    </source>
</reference>
<dbReference type="EMBL" id="FWZT01000004">
    <property type="protein sequence ID" value="SMF08115.1"/>
    <property type="molecule type" value="Genomic_DNA"/>
</dbReference>
<protein>
    <submittedName>
        <fullName evidence="1">Uncharacterized protein</fullName>
    </submittedName>
</protein>
<gene>
    <name evidence="1" type="ORF">SAMN06296036_104269</name>
</gene>
<dbReference type="AlphaFoldDB" id="A0A1Y6BG41"/>
<proteinExistence type="predicted"/>
<organism evidence="1 2">
    <name type="scientific">Pseudobacteriovorax antillogorgiicola</name>
    <dbReference type="NCBI Taxonomy" id="1513793"/>
    <lineage>
        <taxon>Bacteria</taxon>
        <taxon>Pseudomonadati</taxon>
        <taxon>Bdellovibrionota</taxon>
        <taxon>Oligoflexia</taxon>
        <taxon>Oligoflexales</taxon>
        <taxon>Pseudobacteriovoracaceae</taxon>
        <taxon>Pseudobacteriovorax</taxon>
    </lineage>
</organism>
<name>A0A1Y6BG41_9BACT</name>